<dbReference type="SMART" id="SM00156">
    <property type="entry name" value="PP2Ac"/>
    <property type="match status" value="1"/>
</dbReference>
<keyword evidence="5" id="KW-0464">Manganese</keyword>
<dbReference type="SUPFAM" id="SSF54791">
    <property type="entry name" value="Eukaryotic type KH-domain (KH-domain type I)"/>
    <property type="match status" value="3"/>
</dbReference>
<comment type="cofactor">
    <cofactor evidence="1">
        <name>Mn(2+)</name>
        <dbReference type="ChEBI" id="CHEBI:29035"/>
    </cofactor>
</comment>
<accession>A0ABR3KNH1</accession>
<reference evidence="11 12" key="1">
    <citation type="submission" date="2024-07" db="EMBL/GenBank/DDBJ databases">
        <title>Enhanced genomic and transcriptomic resources for Trichinella pseudospiralis and T. spiralis underpin the discovery of pronounced molecular differences between stages and species.</title>
        <authorList>
            <person name="Pasi K.K."/>
            <person name="La Rosa G."/>
            <person name="Gomez-Morales M.A."/>
            <person name="Tosini F."/>
            <person name="Sumanam S."/>
            <person name="Young N.D."/>
            <person name="Chang B.C."/>
            <person name="Robin G.B."/>
        </authorList>
    </citation>
    <scope>NUCLEOTIDE SEQUENCE [LARGE SCALE GENOMIC DNA]</scope>
    <source>
        <strain evidence="11">ISS534</strain>
    </source>
</reference>
<dbReference type="SUPFAM" id="SSF56300">
    <property type="entry name" value="Metallo-dependent phosphatases"/>
    <property type="match status" value="1"/>
</dbReference>
<sequence>MLSTMCCDNLETLDNLLPWKRAWATGVRLALALLGRIPRLPLDAKLGVLPRSEEPVNRCKRPVSRPWRMASTSENQVILSKVNYFIAAECEFKQFLNVKSTFLLICYVKKFLCSEKEWRQFCYLMKKMLCNIQLSEEEISLILEKAQLAFQDEGTLLEFDAPVSICGDIHGQYNDLLRLFGALGWPPEKRYLFLGDYVDRGDNSIEVISMLLLLKILNPHAVYLLRGNHETLAVNSVYGFLEEVRHRYSRDLYIKFNHLFNFLPVAGLISGKIFCMHGGLSKDLETFDQIRSIERPVEIPLQGLLADLLWSDPDRNINGWEISSRNVGYVFGEDVILEFCEKMRIDLIVRAHQVVDPGYEFFADAHLVTIFSAPNYCRQFSNLAGVLQAFRTTEQRFTVLTVCKHAQGIRYVKKGENLYITLLFLYSLSQTITVKVSLTLNLKNGKCRWVVLIESYSLIVVTCKSFTEVQATVYELVNFAMAQDKTVKASPSAYAGASLSSSCHLPLRMVVKAKFVGAIIGHAGSTIRDIAKVTKTRCVVDFSKDVKENRSANNPFYQNAERIISIFGNPDNASNACVKILQLVEREKGRDAEDTNNSQLELKIRVHNNLIGRLIGKNGATIKQIIQETGADIYVSKSFIIHEFNVFNMERTVTIRGTLEALRNGEKVVSAKLRQFWNADMSNRPETVCPMLSIPSVNLDSIPPIIHNQKTFNLLNYVYKGFVDQFVLIDAIRILLQSSDFEDVIGSNESNLRFLAFVTGAAVEAVRTSEKDAQAATKNLPVTSERVVVTTGTFMQNSKVLFLIYKQLCDKIQLPFHLGFLHLKISIPAGVIGRIIGKGGENIRNLRRASGAQLVLTKATETTDASLSVKGNFYAIQKIMKDIYCWKYEYLQQQNLVNISKALILQRQSLNPRSLGAFQYCQ</sequence>
<evidence type="ECO:0000256" key="7">
    <source>
        <dbReference type="ARBA" id="ARBA00048336"/>
    </source>
</evidence>
<dbReference type="Gene3D" id="3.60.21.10">
    <property type="match status" value="1"/>
</dbReference>
<dbReference type="InterPro" id="IPR006186">
    <property type="entry name" value="Ser/Thr-sp_prot-phosphatase"/>
</dbReference>
<dbReference type="Pfam" id="PF00149">
    <property type="entry name" value="Metallophos"/>
    <property type="match status" value="1"/>
</dbReference>
<dbReference type="Gene3D" id="3.30.310.210">
    <property type="match status" value="1"/>
</dbReference>
<keyword evidence="12" id="KW-1185">Reference proteome</keyword>
<evidence type="ECO:0000256" key="2">
    <source>
        <dbReference type="ARBA" id="ARBA00022723"/>
    </source>
</evidence>
<dbReference type="Pfam" id="PF00013">
    <property type="entry name" value="KH_1"/>
    <property type="match status" value="3"/>
</dbReference>
<dbReference type="InterPro" id="IPR036612">
    <property type="entry name" value="KH_dom_type_1_sf"/>
</dbReference>
<comment type="catalytic activity">
    <reaction evidence="6">
        <text>O-phospho-L-seryl-[protein] + H2O = L-seryl-[protein] + phosphate</text>
        <dbReference type="Rhea" id="RHEA:20629"/>
        <dbReference type="Rhea" id="RHEA-COMP:9863"/>
        <dbReference type="Rhea" id="RHEA-COMP:11604"/>
        <dbReference type="ChEBI" id="CHEBI:15377"/>
        <dbReference type="ChEBI" id="CHEBI:29999"/>
        <dbReference type="ChEBI" id="CHEBI:43474"/>
        <dbReference type="ChEBI" id="CHEBI:83421"/>
        <dbReference type="EC" id="3.1.3.16"/>
    </reaction>
</comment>
<evidence type="ECO:0000256" key="9">
    <source>
        <dbReference type="RuleBase" id="RU004273"/>
    </source>
</evidence>
<evidence type="ECO:0000313" key="12">
    <source>
        <dbReference type="Proteomes" id="UP001558632"/>
    </source>
</evidence>
<keyword evidence="2" id="KW-0479">Metal-binding</keyword>
<dbReference type="Gene3D" id="3.30.1370.10">
    <property type="entry name" value="K Homology domain, type 1"/>
    <property type="match status" value="2"/>
</dbReference>
<dbReference type="PRINTS" id="PR00114">
    <property type="entry name" value="STPHPHTASE"/>
</dbReference>
<dbReference type="InterPro" id="IPR004087">
    <property type="entry name" value="KH_dom"/>
</dbReference>
<dbReference type="PROSITE" id="PS00125">
    <property type="entry name" value="SER_THR_PHOSPHATASE"/>
    <property type="match status" value="1"/>
</dbReference>
<dbReference type="CDD" id="cd22401">
    <property type="entry name" value="KH-I_IGF2BP_rpt2"/>
    <property type="match status" value="1"/>
</dbReference>
<dbReference type="Proteomes" id="UP001558632">
    <property type="component" value="Unassembled WGS sequence"/>
</dbReference>
<dbReference type="PANTHER" id="PTHR11668:SF300">
    <property type="entry name" value="SERINE_THREONINE-PROTEIN PHOSPHATASE"/>
    <property type="match status" value="1"/>
</dbReference>
<feature type="domain" description="Serine/threonine specific protein phosphatases" evidence="10">
    <location>
        <begin position="225"/>
        <end position="230"/>
    </location>
</feature>
<evidence type="ECO:0000256" key="3">
    <source>
        <dbReference type="ARBA" id="ARBA00022801"/>
    </source>
</evidence>
<gene>
    <name evidence="11" type="ORF">TSPI_10276</name>
</gene>
<dbReference type="PANTHER" id="PTHR11668">
    <property type="entry name" value="SERINE/THREONINE PROTEIN PHOSPHATASE"/>
    <property type="match status" value="1"/>
</dbReference>
<dbReference type="SMART" id="SM00322">
    <property type="entry name" value="KH"/>
    <property type="match status" value="4"/>
</dbReference>
<comment type="catalytic activity">
    <reaction evidence="7 9">
        <text>O-phospho-L-threonyl-[protein] + H2O = L-threonyl-[protein] + phosphate</text>
        <dbReference type="Rhea" id="RHEA:47004"/>
        <dbReference type="Rhea" id="RHEA-COMP:11060"/>
        <dbReference type="Rhea" id="RHEA-COMP:11605"/>
        <dbReference type="ChEBI" id="CHEBI:15377"/>
        <dbReference type="ChEBI" id="CHEBI:30013"/>
        <dbReference type="ChEBI" id="CHEBI:43474"/>
        <dbReference type="ChEBI" id="CHEBI:61977"/>
        <dbReference type="EC" id="3.1.3.16"/>
    </reaction>
</comment>
<keyword evidence="3 9" id="KW-0378">Hydrolase</keyword>
<proteinExistence type="inferred from homology"/>
<dbReference type="InterPro" id="IPR004088">
    <property type="entry name" value="KH_dom_type_1"/>
</dbReference>
<dbReference type="InterPro" id="IPR050341">
    <property type="entry name" value="PP1_catalytic_subunit"/>
</dbReference>
<dbReference type="EC" id="3.1.3.16" evidence="9"/>
<comment type="caution">
    <text evidence="11">The sequence shown here is derived from an EMBL/GenBank/DDBJ whole genome shotgun (WGS) entry which is preliminary data.</text>
</comment>
<evidence type="ECO:0000256" key="1">
    <source>
        <dbReference type="ARBA" id="ARBA00001936"/>
    </source>
</evidence>
<protein>
    <recommendedName>
        <fullName evidence="9">Serine/threonine-protein phosphatase</fullName>
        <ecNumber evidence="9">3.1.3.16</ecNumber>
    </recommendedName>
</protein>
<dbReference type="EMBL" id="JBEUSY010000251">
    <property type="protein sequence ID" value="KAL1241511.1"/>
    <property type="molecule type" value="Genomic_DNA"/>
</dbReference>
<evidence type="ECO:0000256" key="5">
    <source>
        <dbReference type="ARBA" id="ARBA00023211"/>
    </source>
</evidence>
<keyword evidence="4" id="KW-0904">Protein phosphatase</keyword>
<dbReference type="InterPro" id="IPR004843">
    <property type="entry name" value="Calcineurin-like_PHP"/>
</dbReference>
<evidence type="ECO:0000256" key="8">
    <source>
        <dbReference type="PROSITE-ProRule" id="PRU00117"/>
    </source>
</evidence>
<dbReference type="PROSITE" id="PS50084">
    <property type="entry name" value="KH_TYPE_1"/>
    <property type="match status" value="3"/>
</dbReference>
<evidence type="ECO:0000256" key="6">
    <source>
        <dbReference type="ARBA" id="ARBA00047761"/>
    </source>
</evidence>
<dbReference type="InterPro" id="IPR029052">
    <property type="entry name" value="Metallo-depent_PP-like"/>
</dbReference>
<organism evidence="11 12">
    <name type="scientific">Trichinella spiralis</name>
    <name type="common">Trichina worm</name>
    <dbReference type="NCBI Taxonomy" id="6334"/>
    <lineage>
        <taxon>Eukaryota</taxon>
        <taxon>Metazoa</taxon>
        <taxon>Ecdysozoa</taxon>
        <taxon>Nematoda</taxon>
        <taxon>Enoplea</taxon>
        <taxon>Dorylaimia</taxon>
        <taxon>Trichinellida</taxon>
        <taxon>Trichinellidae</taxon>
        <taxon>Trichinella</taxon>
    </lineage>
</organism>
<comment type="similarity">
    <text evidence="9">Belongs to the PPP phosphatase family.</text>
</comment>
<keyword evidence="8" id="KW-0694">RNA-binding</keyword>
<evidence type="ECO:0000313" key="11">
    <source>
        <dbReference type="EMBL" id="KAL1241511.1"/>
    </source>
</evidence>
<name>A0ABR3KNH1_TRISP</name>
<evidence type="ECO:0000256" key="4">
    <source>
        <dbReference type="ARBA" id="ARBA00022912"/>
    </source>
</evidence>
<evidence type="ECO:0000259" key="10">
    <source>
        <dbReference type="PROSITE" id="PS00125"/>
    </source>
</evidence>